<accession>A0A0E9NIU5</accession>
<evidence type="ECO:0000256" key="6">
    <source>
        <dbReference type="SAM" id="MobiDB-lite"/>
    </source>
</evidence>
<gene>
    <name evidence="8" type="ORF">G7K_3933-t2</name>
</gene>
<feature type="compositionally biased region" description="Polar residues" evidence="6">
    <location>
        <begin position="86"/>
        <end position="97"/>
    </location>
</feature>
<evidence type="ECO:0000256" key="4">
    <source>
        <dbReference type="ARBA" id="ARBA00023125"/>
    </source>
</evidence>
<feature type="region of interest" description="Disordered" evidence="6">
    <location>
        <begin position="86"/>
        <end position="113"/>
    </location>
</feature>
<dbReference type="GO" id="GO:0003729">
    <property type="term" value="F:mRNA binding"/>
    <property type="evidence" value="ECO:0007669"/>
    <property type="project" value="UniProtKB-ARBA"/>
</dbReference>
<dbReference type="Proteomes" id="UP000033140">
    <property type="component" value="Unassembled WGS sequence"/>
</dbReference>
<evidence type="ECO:0000259" key="7">
    <source>
        <dbReference type="PROSITE" id="PS50103"/>
    </source>
</evidence>
<feature type="domain" description="C3H1-type" evidence="7">
    <location>
        <begin position="60"/>
        <end position="88"/>
    </location>
</feature>
<dbReference type="PANTHER" id="PTHR12506">
    <property type="entry name" value="PROTEIN PHOSPHATASE RELATED"/>
    <property type="match status" value="1"/>
</dbReference>
<dbReference type="Pfam" id="PF00642">
    <property type="entry name" value="zf-CCCH"/>
    <property type="match status" value="4"/>
</dbReference>
<feature type="zinc finger region" description="C3H1-type" evidence="5">
    <location>
        <begin position="420"/>
        <end position="447"/>
    </location>
</feature>
<keyword evidence="3 5" id="KW-0862">Zinc</keyword>
<dbReference type="Pfam" id="PF25585">
    <property type="entry name" value="zf-CCCH_DUS3L"/>
    <property type="match status" value="1"/>
</dbReference>
<dbReference type="InterPro" id="IPR050974">
    <property type="entry name" value="Plant_ZF_CCCH"/>
</dbReference>
<evidence type="ECO:0000256" key="1">
    <source>
        <dbReference type="ARBA" id="ARBA00022723"/>
    </source>
</evidence>
<evidence type="ECO:0000256" key="5">
    <source>
        <dbReference type="PROSITE-ProRule" id="PRU00723"/>
    </source>
</evidence>
<dbReference type="EMBL" id="BACD03000026">
    <property type="protein sequence ID" value="GAO49792.1"/>
    <property type="molecule type" value="Genomic_DNA"/>
</dbReference>
<organism evidence="8 9">
    <name type="scientific">Saitoella complicata (strain BCRC 22490 / CBS 7301 / JCM 7358 / NBRC 10748 / NRRL Y-17804)</name>
    <dbReference type="NCBI Taxonomy" id="698492"/>
    <lineage>
        <taxon>Eukaryota</taxon>
        <taxon>Fungi</taxon>
        <taxon>Dikarya</taxon>
        <taxon>Ascomycota</taxon>
        <taxon>Taphrinomycotina</taxon>
        <taxon>Taphrinomycotina incertae sedis</taxon>
        <taxon>Saitoella</taxon>
    </lineage>
</organism>
<evidence type="ECO:0000313" key="8">
    <source>
        <dbReference type="EMBL" id="GAO49792.1"/>
    </source>
</evidence>
<protein>
    <recommendedName>
        <fullName evidence="7">C3H1-type domain-containing protein</fullName>
    </recommendedName>
</protein>
<dbReference type="AlphaFoldDB" id="A0A0E9NIU5"/>
<keyword evidence="1 5" id="KW-0479">Metal-binding</keyword>
<dbReference type="PROSITE" id="PS50103">
    <property type="entry name" value="ZF_C3H1"/>
    <property type="match status" value="5"/>
</dbReference>
<dbReference type="SUPFAM" id="SSF90229">
    <property type="entry name" value="CCCH zinc finger"/>
    <property type="match status" value="4"/>
</dbReference>
<evidence type="ECO:0000256" key="3">
    <source>
        <dbReference type="ARBA" id="ARBA00022833"/>
    </source>
</evidence>
<dbReference type="PANTHER" id="PTHR12506:SF50">
    <property type="entry name" value="ZINC FINGER CCCH DOMAIN-CONTAINING PROTEIN 26"/>
    <property type="match status" value="1"/>
</dbReference>
<reference evidence="8 9" key="2">
    <citation type="journal article" date="2014" name="J. Gen. Appl. Microbiol.">
        <title>The early diverging ascomycetous budding yeast Saitoella complicata has three histone deacetylases belonging to the Clr6, Hos2, and Rpd3 lineages.</title>
        <authorList>
            <person name="Nishida H."/>
            <person name="Matsumoto T."/>
            <person name="Kondo S."/>
            <person name="Hamamoto M."/>
            <person name="Yoshikawa H."/>
        </authorList>
    </citation>
    <scope>NUCLEOTIDE SEQUENCE [LARGE SCALE GENOMIC DNA]</scope>
    <source>
        <strain evidence="8 9">NRRL Y-17804</strain>
    </source>
</reference>
<sequence>MNQEILDAAGEVCEGPPELDYDVLLKGRSNTQGRAGFDNARGRRQDQGWRALRRRKLKKDDEPTLCYVFARGRLCRNSDSCRFSHDISTMPTPNSELPQAVDETESNPNSPTSMAVGQGLTFDKHTEELWFGNGPTAVTANFSRLLELGRPNIPGIIAPVRPSTACSPPTGWGEPAPLGGPLSTPGKGGEGGGAVDDAQAEWQKRTDLEAWVKEQRGHLGSEDIPQESDDAETLDWADSIAQEKESRENDCKRDEKPVCRYGMKATCKNRGNCEFSYRGEPGSSVSHGYQKPLCTFYARNGRCRDGDSCRFLHGRSRESQPEMKEDVRCSHFAKFGTCNYGETCRFSHGLTSMLSVREEAVQETAKDKEFCRFKADHFMKFGRCKYGEECRFSHGVPPNSPDHQTDTNAGGEVWQGPVATESKRICSFYLQGRCRFGSQCRSLHAPPAVTSAKPKENPIYNPQKEKRITENWRQRPMNWLGYCSK</sequence>
<feature type="zinc finger region" description="C3H1-type" evidence="5">
    <location>
        <begin position="323"/>
        <end position="351"/>
    </location>
</feature>
<dbReference type="InterPro" id="IPR000571">
    <property type="entry name" value="Znf_CCCH"/>
</dbReference>
<dbReference type="STRING" id="698492.A0A0E9NIU5"/>
<reference evidence="8 9" key="3">
    <citation type="journal article" date="2015" name="Genome Announc.">
        <title>Draft Genome Sequence of the Archiascomycetous Yeast Saitoella complicata.</title>
        <authorList>
            <person name="Yamauchi K."/>
            <person name="Kondo S."/>
            <person name="Hamamoto M."/>
            <person name="Takahashi Y."/>
            <person name="Ogura Y."/>
            <person name="Hayashi T."/>
            <person name="Nishida H."/>
        </authorList>
    </citation>
    <scope>NUCLEOTIDE SEQUENCE [LARGE SCALE GENOMIC DNA]</scope>
    <source>
        <strain evidence="8 9">NRRL Y-17804</strain>
    </source>
</reference>
<feature type="zinc finger region" description="C3H1-type" evidence="5">
    <location>
        <begin position="365"/>
        <end position="397"/>
    </location>
</feature>
<feature type="region of interest" description="Disordered" evidence="6">
    <location>
        <begin position="164"/>
        <end position="195"/>
    </location>
</feature>
<keyword evidence="4" id="KW-0238">DNA-binding</keyword>
<keyword evidence="2 5" id="KW-0863">Zinc-finger</keyword>
<dbReference type="Gene3D" id="2.30.30.1190">
    <property type="match status" value="1"/>
</dbReference>
<evidence type="ECO:0000313" key="9">
    <source>
        <dbReference type="Proteomes" id="UP000033140"/>
    </source>
</evidence>
<dbReference type="InterPro" id="IPR036855">
    <property type="entry name" value="Znf_CCCH_sf"/>
</dbReference>
<dbReference type="Gene3D" id="4.10.1000.10">
    <property type="entry name" value="Zinc finger, CCCH-type"/>
    <property type="match status" value="1"/>
</dbReference>
<dbReference type="Gene3D" id="3.30.1370.210">
    <property type="match status" value="1"/>
</dbReference>
<dbReference type="GO" id="GO:0003677">
    <property type="term" value="F:DNA binding"/>
    <property type="evidence" value="ECO:0007669"/>
    <property type="project" value="UniProtKB-KW"/>
</dbReference>
<feature type="domain" description="C3H1-type" evidence="7">
    <location>
        <begin position="365"/>
        <end position="397"/>
    </location>
</feature>
<evidence type="ECO:0000256" key="2">
    <source>
        <dbReference type="ARBA" id="ARBA00022771"/>
    </source>
</evidence>
<reference evidence="8 9" key="1">
    <citation type="journal article" date="2011" name="J. Gen. Appl. Microbiol.">
        <title>Draft genome sequencing of the enigmatic yeast Saitoella complicata.</title>
        <authorList>
            <person name="Nishida H."/>
            <person name="Hamamoto M."/>
            <person name="Sugiyama J."/>
        </authorList>
    </citation>
    <scope>NUCLEOTIDE SEQUENCE [LARGE SCALE GENOMIC DNA]</scope>
    <source>
        <strain evidence="8 9">NRRL Y-17804</strain>
    </source>
</reference>
<feature type="zinc finger region" description="C3H1-type" evidence="5">
    <location>
        <begin position="288"/>
        <end position="316"/>
    </location>
</feature>
<keyword evidence="9" id="KW-1185">Reference proteome</keyword>
<feature type="domain" description="C3H1-type" evidence="7">
    <location>
        <begin position="323"/>
        <end position="351"/>
    </location>
</feature>
<feature type="zinc finger region" description="C3H1-type" evidence="5">
    <location>
        <begin position="60"/>
        <end position="88"/>
    </location>
</feature>
<feature type="domain" description="C3H1-type" evidence="7">
    <location>
        <begin position="288"/>
        <end position="316"/>
    </location>
</feature>
<name>A0A0E9NIU5_SAICN</name>
<dbReference type="GO" id="GO:0008270">
    <property type="term" value="F:zinc ion binding"/>
    <property type="evidence" value="ECO:0007669"/>
    <property type="project" value="UniProtKB-KW"/>
</dbReference>
<feature type="domain" description="C3H1-type" evidence="7">
    <location>
        <begin position="420"/>
        <end position="447"/>
    </location>
</feature>
<proteinExistence type="predicted"/>
<dbReference type="SMART" id="SM00356">
    <property type="entry name" value="ZnF_C3H1"/>
    <property type="match status" value="5"/>
</dbReference>
<comment type="caution">
    <text evidence="8">The sequence shown here is derived from an EMBL/GenBank/DDBJ whole genome shotgun (WGS) entry which is preliminary data.</text>
</comment>